<comment type="caution">
    <text evidence="2">The sequence shown here is derived from an EMBL/GenBank/DDBJ whole genome shotgun (WGS) entry which is preliminary data.</text>
</comment>
<feature type="compositionally biased region" description="Low complexity" evidence="1">
    <location>
        <begin position="683"/>
        <end position="697"/>
    </location>
</feature>
<feature type="compositionally biased region" description="Polar residues" evidence="1">
    <location>
        <begin position="656"/>
        <end position="668"/>
    </location>
</feature>
<feature type="compositionally biased region" description="Polar residues" evidence="1">
    <location>
        <begin position="1335"/>
        <end position="1358"/>
    </location>
</feature>
<feature type="compositionally biased region" description="Low complexity" evidence="1">
    <location>
        <begin position="473"/>
        <end position="493"/>
    </location>
</feature>
<feature type="compositionally biased region" description="Polar residues" evidence="1">
    <location>
        <begin position="1068"/>
        <end position="1077"/>
    </location>
</feature>
<feature type="region of interest" description="Disordered" evidence="1">
    <location>
        <begin position="1048"/>
        <end position="1077"/>
    </location>
</feature>
<keyword evidence="3" id="KW-1185">Reference proteome</keyword>
<feature type="compositionally biased region" description="Polar residues" evidence="1">
    <location>
        <begin position="144"/>
        <end position="153"/>
    </location>
</feature>
<feature type="compositionally biased region" description="Polar residues" evidence="1">
    <location>
        <begin position="449"/>
        <end position="459"/>
    </location>
</feature>
<feature type="compositionally biased region" description="Polar residues" evidence="1">
    <location>
        <begin position="1233"/>
        <end position="1244"/>
    </location>
</feature>
<feature type="compositionally biased region" description="Low complexity" evidence="1">
    <location>
        <begin position="777"/>
        <end position="796"/>
    </location>
</feature>
<name>A0A9W9DSR8_9AGAR</name>
<feature type="compositionally biased region" description="Polar residues" evidence="1">
    <location>
        <begin position="26"/>
        <end position="44"/>
    </location>
</feature>
<feature type="compositionally biased region" description="Basic and acidic residues" evidence="1">
    <location>
        <begin position="880"/>
        <end position="891"/>
    </location>
</feature>
<feature type="region of interest" description="Disordered" evidence="1">
    <location>
        <begin position="201"/>
        <end position="244"/>
    </location>
</feature>
<feature type="region of interest" description="Disordered" evidence="1">
    <location>
        <begin position="1091"/>
        <end position="1111"/>
    </location>
</feature>
<accession>A0A9W9DSR8</accession>
<gene>
    <name evidence="2" type="ORF">J3R30DRAFT_3453030</name>
</gene>
<feature type="region of interest" description="Disordered" evidence="1">
    <location>
        <begin position="880"/>
        <end position="952"/>
    </location>
</feature>
<feature type="compositionally biased region" description="Basic and acidic residues" evidence="1">
    <location>
        <begin position="377"/>
        <end position="442"/>
    </location>
</feature>
<evidence type="ECO:0000256" key="1">
    <source>
        <dbReference type="SAM" id="MobiDB-lite"/>
    </source>
</evidence>
<feature type="region of interest" description="Disordered" evidence="1">
    <location>
        <begin position="770"/>
        <end position="799"/>
    </location>
</feature>
<feature type="compositionally biased region" description="Low complexity" evidence="1">
    <location>
        <begin position="218"/>
        <end position="244"/>
    </location>
</feature>
<organism evidence="2 3">
    <name type="scientific">Lentinula aciculospora</name>
    <dbReference type="NCBI Taxonomy" id="153920"/>
    <lineage>
        <taxon>Eukaryota</taxon>
        <taxon>Fungi</taxon>
        <taxon>Dikarya</taxon>
        <taxon>Basidiomycota</taxon>
        <taxon>Agaricomycotina</taxon>
        <taxon>Agaricomycetes</taxon>
        <taxon>Agaricomycetidae</taxon>
        <taxon>Agaricales</taxon>
        <taxon>Marasmiineae</taxon>
        <taxon>Omphalotaceae</taxon>
        <taxon>Lentinula</taxon>
    </lineage>
</organism>
<evidence type="ECO:0000313" key="3">
    <source>
        <dbReference type="Proteomes" id="UP001150266"/>
    </source>
</evidence>
<feature type="compositionally biased region" description="Basic and acidic residues" evidence="1">
    <location>
        <begin position="1292"/>
        <end position="1302"/>
    </location>
</feature>
<feature type="compositionally biased region" description="Low complexity" evidence="1">
    <location>
        <begin position="921"/>
        <end position="940"/>
    </location>
</feature>
<feature type="region of interest" description="Disordered" evidence="1">
    <location>
        <begin position="530"/>
        <end position="610"/>
    </location>
</feature>
<feature type="compositionally biased region" description="Low complexity" evidence="1">
    <location>
        <begin position="154"/>
        <end position="165"/>
    </location>
</feature>
<feature type="region of interest" description="Disordered" evidence="1">
    <location>
        <begin position="972"/>
        <end position="994"/>
    </location>
</feature>
<feature type="compositionally biased region" description="Basic and acidic residues" evidence="1">
    <location>
        <begin position="1218"/>
        <end position="1231"/>
    </location>
</feature>
<feature type="region of interest" description="Disordered" evidence="1">
    <location>
        <begin position="656"/>
        <end position="697"/>
    </location>
</feature>
<evidence type="ECO:0000313" key="2">
    <source>
        <dbReference type="EMBL" id="KAJ4483934.1"/>
    </source>
</evidence>
<feature type="region of interest" description="Disordered" evidence="1">
    <location>
        <begin position="377"/>
        <end position="499"/>
    </location>
</feature>
<feature type="region of interest" description="Disordered" evidence="1">
    <location>
        <begin position="1142"/>
        <end position="1474"/>
    </location>
</feature>
<proteinExistence type="predicted"/>
<feature type="compositionally biased region" description="Basic residues" evidence="1">
    <location>
        <begin position="1439"/>
        <end position="1449"/>
    </location>
</feature>
<feature type="compositionally biased region" description="Polar residues" evidence="1">
    <location>
        <begin position="1304"/>
        <end position="1323"/>
    </location>
</feature>
<sequence length="1474" mass="160473">MRNNNPTAAFSGFQFQFIGKKSQSDSESSLLKRMSSTNASGSQDSEYDEDSARSQDIDMAEHSDIVPAAVETENLAAFSAVPSRRTLLQTLGKQQQTTPIPGPKVDIFGQKFAFSFPSSSSHLASSTTPSMNATQPAIAGTISCVDNTKGNGPSSSASTTSPSLDFSSTVQTMISRASSCASNLSTNLTYPYDNTISISQSTQRSHSPLVVKAESSRASMPALSKNSSSLSTQDSTSSSMSSSIQTSSSPSFAALKEIHSNLLSTSAVSRSEKSESIEQVYTKLASAFECASRAQNLAQESFTLAQTASLTLVNSVKAGKDSRETADQARSLVEASMEILAVYKAKQARDIAETNKFTKEIGGWIFEQEKRMKLANETKERERKENQVREKKEREEREALEREVIKVTQEKDALKKKEKEEKEKLAKEAQEKERVAREEEAKKKKHQIVQGSSSTSNNVIIGGPLNPIVHGLPSSRTSPTFSDPTTSSSPNSSITFDIDGSIPAADVLDTLDKADAWIEKLKTIENAARRAREEKELQRDRVLEDQKRKEEEAQAEESRRHAFVEQERQKLMIEQKENERRQKKQTAEEHRRNLAMEEEERAQRDAQKKKAIEERDLKLRARLKQEHAQAQKQVAIEEPRQRNVLQQSQANIRKLSATSNPTGSSQRPTPFCNITVPSVSNVPSTQLSSPSSSTSPLPAKILSPNPQSTIPTIPNVIANQTVAKLSKKQRRQARQVEALAQQQQQTLSGSVSIGATVPPASTIINVAPQNAAGGQNTSTPSSTLSSSYPTTSASASNHSPVNAPYYLELHDRGVSNSSSSPILHTNSVDTGNLLLQISEPRFPEIHAANMRFVTGARAALRQQVAIPNPNPISNVIPQERKEAVKKSRPPPEYDTPVVKDEDEERNSVQYLHSPAKSIQNTTTLSVVPSSTSDLPTVPSSAGTNTQARAPLLDPRKPLAAESIIEASAFPAPPASVSKAAPDPKVSSSSSSSHIQLGRVPLKQLPSVLGSGSETAPLPISTIVTTEAKSVNIVYPPVEQPANNLLTSSSSVPVPVPPASQKSPAPPVNTGTLRRSTPTAPLDTHIRIVSRGEMSSISTRPPAYTPSELQSQPASQVASMILDVSTRPSPREIVPVPYVTQAPLRPLSPIAPNDGGWAKVHGSDSDYEYPARPRRRDYDHDSPSPDSPGPGRYTSLEGSPFIPRSPMSAIGSPFPSEEQADRHFSPDQRDPSLPRNSGGHSTSSVSRHRVDSDGSTARQGRGSGRRTSSPERVVFESQSRSRSPPGIYGPRRVRLERNRRGDQGESISRNAIKNSMRASYSNSEHPVAAYNKALAPSSSSPTYNDSQTSLESRLTNGYYSSESFDSSNSSDEWSFENRKRSPPSYHQPRFSQPPHKRQKHMDTRDKSPVLLSRMADQPPPDSSSSFKGTARGHGGQAARGRGRGRFRCHGRGGASRNQRIQQTRNDSLLNRMHPQ</sequence>
<dbReference type="OrthoDB" id="2992627at2759"/>
<dbReference type="EMBL" id="JAOTPV010000004">
    <property type="protein sequence ID" value="KAJ4483934.1"/>
    <property type="molecule type" value="Genomic_DNA"/>
</dbReference>
<protein>
    <submittedName>
        <fullName evidence="2">Uncharacterized protein</fullName>
    </submittedName>
</protein>
<feature type="region of interest" description="Disordered" evidence="1">
    <location>
        <begin position="144"/>
        <end position="165"/>
    </location>
</feature>
<feature type="compositionally biased region" description="Low complexity" evidence="1">
    <location>
        <begin position="1359"/>
        <end position="1371"/>
    </location>
</feature>
<dbReference type="Proteomes" id="UP001150266">
    <property type="component" value="Unassembled WGS sequence"/>
</dbReference>
<feature type="compositionally biased region" description="Low complexity" evidence="1">
    <location>
        <begin position="1048"/>
        <end position="1062"/>
    </location>
</feature>
<feature type="compositionally biased region" description="Polar residues" evidence="1">
    <location>
        <begin position="1454"/>
        <end position="1467"/>
    </location>
</feature>
<reference evidence="2" key="1">
    <citation type="submission" date="2022-08" db="EMBL/GenBank/DDBJ databases">
        <title>A Global Phylogenomic Analysis of the Shiitake Genus Lentinula.</title>
        <authorList>
            <consortium name="DOE Joint Genome Institute"/>
            <person name="Sierra-Patev S."/>
            <person name="Min B."/>
            <person name="Naranjo-Ortiz M."/>
            <person name="Looney B."/>
            <person name="Konkel Z."/>
            <person name="Slot J.C."/>
            <person name="Sakamoto Y."/>
            <person name="Steenwyk J.L."/>
            <person name="Rokas A."/>
            <person name="Carro J."/>
            <person name="Camarero S."/>
            <person name="Ferreira P."/>
            <person name="Molpeceres G."/>
            <person name="Ruiz-Duenas F.J."/>
            <person name="Serrano A."/>
            <person name="Henrissat B."/>
            <person name="Drula E."/>
            <person name="Hughes K.W."/>
            <person name="Mata J.L."/>
            <person name="Ishikawa N.K."/>
            <person name="Vargas-Isla R."/>
            <person name="Ushijima S."/>
            <person name="Smith C.A."/>
            <person name="Ahrendt S."/>
            <person name="Andreopoulos W."/>
            <person name="He G."/>
            <person name="Labutti K."/>
            <person name="Lipzen A."/>
            <person name="Ng V."/>
            <person name="Riley R."/>
            <person name="Sandor L."/>
            <person name="Barry K."/>
            <person name="Martinez A.T."/>
            <person name="Xiao Y."/>
            <person name="Gibbons J.G."/>
            <person name="Terashima K."/>
            <person name="Grigoriev I.V."/>
            <person name="Hibbett D.S."/>
        </authorList>
    </citation>
    <scope>NUCLEOTIDE SEQUENCE</scope>
    <source>
        <strain evidence="2">JLM2183</strain>
    </source>
</reference>
<feature type="compositionally biased region" description="Low complexity" evidence="1">
    <location>
        <begin position="972"/>
        <end position="992"/>
    </location>
</feature>
<feature type="region of interest" description="Disordered" evidence="1">
    <location>
        <begin position="26"/>
        <end position="54"/>
    </location>
</feature>